<keyword evidence="5" id="KW-0539">Nucleus</keyword>
<dbReference type="InterPro" id="IPR050815">
    <property type="entry name" value="TF_fung"/>
</dbReference>
<dbReference type="GO" id="GO:0006351">
    <property type="term" value="P:DNA-templated transcription"/>
    <property type="evidence" value="ECO:0007669"/>
    <property type="project" value="InterPro"/>
</dbReference>
<evidence type="ECO:0000256" key="3">
    <source>
        <dbReference type="ARBA" id="ARBA00023015"/>
    </source>
</evidence>
<dbReference type="CDD" id="cd12148">
    <property type="entry name" value="fungal_TF_MHR"/>
    <property type="match status" value="1"/>
</dbReference>
<dbReference type="Pfam" id="PF00172">
    <property type="entry name" value="Zn_clus"/>
    <property type="match status" value="1"/>
</dbReference>
<dbReference type="GO" id="GO:0000981">
    <property type="term" value="F:DNA-binding transcription factor activity, RNA polymerase II-specific"/>
    <property type="evidence" value="ECO:0007669"/>
    <property type="project" value="InterPro"/>
</dbReference>
<dbReference type="SUPFAM" id="SSF57701">
    <property type="entry name" value="Zn2/Cys6 DNA-binding domain"/>
    <property type="match status" value="1"/>
</dbReference>
<keyword evidence="2" id="KW-0479">Metal-binding</keyword>
<comment type="subcellular location">
    <subcellularLocation>
        <location evidence="1">Nucleus</location>
    </subcellularLocation>
</comment>
<dbReference type="PROSITE" id="PS00463">
    <property type="entry name" value="ZN2_CY6_FUNGAL_1"/>
    <property type="match status" value="1"/>
</dbReference>
<feature type="compositionally biased region" description="Polar residues" evidence="7">
    <location>
        <begin position="155"/>
        <end position="170"/>
    </location>
</feature>
<feature type="region of interest" description="Disordered" evidence="7">
    <location>
        <begin position="1"/>
        <end position="24"/>
    </location>
</feature>
<feature type="coiled-coil region" evidence="6">
    <location>
        <begin position="79"/>
        <end position="106"/>
    </location>
</feature>
<name>A0A0D0UEP6_CRYGA</name>
<organism evidence="9">
    <name type="scientific">Cryptococcus bacillisporus CA1280</name>
    <dbReference type="NCBI Taxonomy" id="1296109"/>
    <lineage>
        <taxon>Eukaryota</taxon>
        <taxon>Fungi</taxon>
        <taxon>Dikarya</taxon>
        <taxon>Basidiomycota</taxon>
        <taxon>Agaricomycotina</taxon>
        <taxon>Tremellomycetes</taxon>
        <taxon>Tremellales</taxon>
        <taxon>Cryptococcaceae</taxon>
        <taxon>Cryptococcus</taxon>
        <taxon>Cryptococcus gattii species complex</taxon>
    </lineage>
</organism>
<keyword evidence="4" id="KW-0804">Transcription</keyword>
<dbReference type="PROSITE" id="PS50048">
    <property type="entry name" value="ZN2_CY6_FUNGAL_2"/>
    <property type="match status" value="1"/>
</dbReference>
<dbReference type="GO" id="GO:0008270">
    <property type="term" value="F:zinc ion binding"/>
    <property type="evidence" value="ECO:0007669"/>
    <property type="project" value="InterPro"/>
</dbReference>
<dbReference type="GO" id="GO:0003677">
    <property type="term" value="F:DNA binding"/>
    <property type="evidence" value="ECO:0007669"/>
    <property type="project" value="InterPro"/>
</dbReference>
<feature type="domain" description="Zn(2)-C6 fungal-type" evidence="8">
    <location>
        <begin position="29"/>
        <end position="59"/>
    </location>
</feature>
<gene>
    <name evidence="9" type="ORF">I312_04244</name>
</gene>
<accession>A0A0D0UEP6</accession>
<reference evidence="9" key="1">
    <citation type="submission" date="2015-01" db="EMBL/GenBank/DDBJ databases">
        <title>The Genome Sequence of Cryptococcus gattii CA1280.</title>
        <authorList>
            <consortium name="The Broad Institute Genomics Platform"/>
            <person name="Cuomo C."/>
            <person name="Litvintseva A."/>
            <person name="Chen Y."/>
            <person name="Heitman J."/>
            <person name="Sun S."/>
            <person name="Springer D."/>
            <person name="Dromer F."/>
            <person name="Young S."/>
            <person name="Zeng Q."/>
            <person name="Gargeya S."/>
            <person name="Abouelleil A."/>
            <person name="Alvarado L."/>
            <person name="Chapman S.B."/>
            <person name="Gainer-Dewar J."/>
            <person name="Goldberg J."/>
            <person name="Griggs A."/>
            <person name="Gujja S."/>
            <person name="Hansen M."/>
            <person name="Howarth C."/>
            <person name="Imamovic A."/>
            <person name="Larimer J."/>
            <person name="Murphy C."/>
            <person name="Naylor J."/>
            <person name="Pearson M."/>
            <person name="Priest M."/>
            <person name="Roberts A."/>
            <person name="Saif S."/>
            <person name="Shea T."/>
            <person name="Sykes S."/>
            <person name="Wortman J."/>
            <person name="Nusbaum C."/>
            <person name="Birren B."/>
        </authorList>
    </citation>
    <scope>NUCLEOTIDE SEQUENCE [LARGE SCALE GENOMIC DNA]</scope>
    <source>
        <strain evidence="9">CA1280</strain>
    </source>
</reference>
<dbReference type="CDD" id="cd00067">
    <property type="entry name" value="GAL4"/>
    <property type="match status" value="1"/>
</dbReference>
<evidence type="ECO:0000313" key="9">
    <source>
        <dbReference type="EMBL" id="KIR46753.1"/>
    </source>
</evidence>
<keyword evidence="3" id="KW-0805">Transcription regulation</keyword>
<dbReference type="Pfam" id="PF04082">
    <property type="entry name" value="Fungal_trans"/>
    <property type="match status" value="1"/>
</dbReference>
<dbReference type="OrthoDB" id="4456959at2759"/>
<evidence type="ECO:0000256" key="6">
    <source>
        <dbReference type="SAM" id="Coils"/>
    </source>
</evidence>
<dbReference type="PANTHER" id="PTHR47338:SF20">
    <property type="entry name" value="ZN(II)2CYS6 TRANSCRIPTION FACTOR (EUROFUNG)"/>
    <property type="match status" value="1"/>
</dbReference>
<dbReference type="SMART" id="SM00906">
    <property type="entry name" value="Fungal_trans"/>
    <property type="match status" value="1"/>
</dbReference>
<dbReference type="GO" id="GO:0005634">
    <property type="term" value="C:nucleus"/>
    <property type="evidence" value="ECO:0007669"/>
    <property type="project" value="UniProtKB-SubCell"/>
</dbReference>
<dbReference type="EMBL" id="KN847983">
    <property type="protein sequence ID" value="KIR46753.1"/>
    <property type="molecule type" value="Genomic_DNA"/>
</dbReference>
<proteinExistence type="predicted"/>
<evidence type="ECO:0000259" key="8">
    <source>
        <dbReference type="PROSITE" id="PS50048"/>
    </source>
</evidence>
<dbReference type="InterPro" id="IPR007219">
    <property type="entry name" value="XnlR_reg_dom"/>
</dbReference>
<evidence type="ECO:0000256" key="4">
    <source>
        <dbReference type="ARBA" id="ARBA00023163"/>
    </source>
</evidence>
<keyword evidence="6" id="KW-0175">Coiled coil</keyword>
<dbReference type="InterPro" id="IPR036864">
    <property type="entry name" value="Zn2-C6_fun-type_DNA-bd_sf"/>
</dbReference>
<dbReference type="InterPro" id="IPR001138">
    <property type="entry name" value="Zn2Cys6_DnaBD"/>
</dbReference>
<feature type="region of interest" description="Disordered" evidence="7">
    <location>
        <begin position="117"/>
        <end position="197"/>
    </location>
</feature>
<protein>
    <recommendedName>
        <fullName evidence="8">Zn(2)-C6 fungal-type domain-containing protein</fullName>
    </recommendedName>
</protein>
<evidence type="ECO:0000256" key="1">
    <source>
        <dbReference type="ARBA" id="ARBA00004123"/>
    </source>
</evidence>
<evidence type="ECO:0000256" key="2">
    <source>
        <dbReference type="ARBA" id="ARBA00022723"/>
    </source>
</evidence>
<dbReference type="PANTHER" id="PTHR47338">
    <property type="entry name" value="ZN(II)2CYS6 TRANSCRIPTION FACTOR (EUROFUNG)-RELATED"/>
    <property type="match status" value="1"/>
</dbReference>
<evidence type="ECO:0000256" key="7">
    <source>
        <dbReference type="SAM" id="MobiDB-lite"/>
    </source>
</evidence>
<evidence type="ECO:0000256" key="5">
    <source>
        <dbReference type="ARBA" id="ARBA00023242"/>
    </source>
</evidence>
<sequence length="698" mass="77404">MPKVPSLRSQSFGDGDSKKPLIPPALSITCAPCRSKKIKCDSTKPTCLNCAKSPDSCYYPPKQKPGLRPGTGMEMIKRVELLEDRMDGYESRLAEYEARLSQMHAAGPPFAYELDHTPLSDPLHQSNPQGMYPPPPPSHPGHMSSNSLSGGIGIPTQQIPTSISSVISNPNPFPTDPSPSTTGGQFDRPSFNVSTSPNVNMSSPASFMDPHVLPSDDIVRDLIGLFFTHIHPWAPILSPSPPDFHPPWNIVHHAIVVVSLRLSRDPRIATSKQLIKQKAKQHVLAHAIESTSISSLQALALLALDLIGSDQGPSSWGILALLTRSAVHLGLSTEEDPNPWLGRTPMPSLSRTSIIPPPSTWHEDESRRRLFWLIFALDRYVCVSTGWDFALPDFDIKRRLPCSDSIWAQSEWYQTSLFRSVLHQEPIDLKLEDVSPMAYLIEALDLLGRAHTLQGEKIALGDARGLESRKDMTLTLTTTATRWFSMRPINRIQQPGMRFMIHAIYYSTLLKLNASYAYPALSNGEPQEPYVSTCLSSARSMAKLANTARSIGWATASTPLFIWGCWVAARVLFVHAFLNHHTQPDEDFEGIITSLKEQSEYWDLATQYVKLLGRAKRKWLNTLSTNPSSSLPDAIHVLLDLRRTAYSAVNTNVQETPHVSPPEPDLSQVPAWAVQPGLEDLYSWFDLPAGLFQGEAMI</sequence>
<dbReference type="SMART" id="SM00066">
    <property type="entry name" value="GAL4"/>
    <property type="match status" value="1"/>
</dbReference>
<dbReference type="Gene3D" id="4.10.240.10">
    <property type="entry name" value="Zn(2)-C6 fungal-type DNA-binding domain"/>
    <property type="match status" value="1"/>
</dbReference>
<dbReference type="AlphaFoldDB" id="A0A0D0UEP6"/>
<dbReference type="HOGENOM" id="CLU_011915_1_0_1"/>